<dbReference type="EMBL" id="QPFP01000069">
    <property type="protein sequence ID" value="TEB24198.1"/>
    <property type="molecule type" value="Genomic_DNA"/>
</dbReference>
<evidence type="ECO:0000313" key="5">
    <source>
        <dbReference type="Proteomes" id="UP000298030"/>
    </source>
</evidence>
<feature type="repeat" description="ANK" evidence="3">
    <location>
        <begin position="101"/>
        <end position="123"/>
    </location>
</feature>
<reference evidence="4 5" key="1">
    <citation type="journal article" date="2019" name="Nat. Ecol. Evol.">
        <title>Megaphylogeny resolves global patterns of mushroom evolution.</title>
        <authorList>
            <person name="Varga T."/>
            <person name="Krizsan K."/>
            <person name="Foldi C."/>
            <person name="Dima B."/>
            <person name="Sanchez-Garcia M."/>
            <person name="Sanchez-Ramirez S."/>
            <person name="Szollosi G.J."/>
            <person name="Szarkandi J.G."/>
            <person name="Papp V."/>
            <person name="Albert L."/>
            <person name="Andreopoulos W."/>
            <person name="Angelini C."/>
            <person name="Antonin V."/>
            <person name="Barry K.W."/>
            <person name="Bougher N.L."/>
            <person name="Buchanan P."/>
            <person name="Buyck B."/>
            <person name="Bense V."/>
            <person name="Catcheside P."/>
            <person name="Chovatia M."/>
            <person name="Cooper J."/>
            <person name="Damon W."/>
            <person name="Desjardin D."/>
            <person name="Finy P."/>
            <person name="Geml J."/>
            <person name="Haridas S."/>
            <person name="Hughes K."/>
            <person name="Justo A."/>
            <person name="Karasinski D."/>
            <person name="Kautmanova I."/>
            <person name="Kiss B."/>
            <person name="Kocsube S."/>
            <person name="Kotiranta H."/>
            <person name="LaButti K.M."/>
            <person name="Lechner B.E."/>
            <person name="Liimatainen K."/>
            <person name="Lipzen A."/>
            <person name="Lukacs Z."/>
            <person name="Mihaltcheva S."/>
            <person name="Morgado L.N."/>
            <person name="Niskanen T."/>
            <person name="Noordeloos M.E."/>
            <person name="Ohm R.A."/>
            <person name="Ortiz-Santana B."/>
            <person name="Ovrebo C."/>
            <person name="Racz N."/>
            <person name="Riley R."/>
            <person name="Savchenko A."/>
            <person name="Shiryaev A."/>
            <person name="Soop K."/>
            <person name="Spirin V."/>
            <person name="Szebenyi C."/>
            <person name="Tomsovsky M."/>
            <person name="Tulloss R.E."/>
            <person name="Uehling J."/>
            <person name="Grigoriev I.V."/>
            <person name="Vagvolgyi C."/>
            <person name="Papp T."/>
            <person name="Martin F.M."/>
            <person name="Miettinen O."/>
            <person name="Hibbett D.S."/>
            <person name="Nagy L.G."/>
        </authorList>
    </citation>
    <scope>NUCLEOTIDE SEQUENCE [LARGE SCALE GENOMIC DNA]</scope>
    <source>
        <strain evidence="4 5">FP101781</strain>
    </source>
</reference>
<dbReference type="Pfam" id="PF12796">
    <property type="entry name" value="Ank_2"/>
    <property type="match status" value="2"/>
</dbReference>
<dbReference type="InterPro" id="IPR036770">
    <property type="entry name" value="Ankyrin_rpt-contain_sf"/>
</dbReference>
<gene>
    <name evidence="4" type="ORF">FA13DRAFT_1777961</name>
</gene>
<keyword evidence="2 3" id="KW-0040">ANK repeat</keyword>
<dbReference type="PANTHER" id="PTHR24173">
    <property type="entry name" value="ANKYRIN REPEAT CONTAINING"/>
    <property type="match status" value="1"/>
</dbReference>
<dbReference type="OrthoDB" id="7464126at2759"/>
<evidence type="ECO:0000256" key="3">
    <source>
        <dbReference type="PROSITE-ProRule" id="PRU00023"/>
    </source>
</evidence>
<organism evidence="4 5">
    <name type="scientific">Coprinellus micaceus</name>
    <name type="common">Glistening ink-cap mushroom</name>
    <name type="synonym">Coprinus micaceus</name>
    <dbReference type="NCBI Taxonomy" id="71717"/>
    <lineage>
        <taxon>Eukaryota</taxon>
        <taxon>Fungi</taxon>
        <taxon>Dikarya</taxon>
        <taxon>Basidiomycota</taxon>
        <taxon>Agaricomycotina</taxon>
        <taxon>Agaricomycetes</taxon>
        <taxon>Agaricomycetidae</taxon>
        <taxon>Agaricales</taxon>
        <taxon>Agaricineae</taxon>
        <taxon>Psathyrellaceae</taxon>
        <taxon>Coprinellus</taxon>
    </lineage>
</organism>
<dbReference type="PROSITE" id="PS50088">
    <property type="entry name" value="ANK_REPEAT"/>
    <property type="match status" value="1"/>
</dbReference>
<comment type="caution">
    <text evidence="4">The sequence shown here is derived from an EMBL/GenBank/DDBJ whole genome shotgun (WGS) entry which is preliminary data.</text>
</comment>
<dbReference type="SMART" id="SM00248">
    <property type="entry name" value="ANK"/>
    <property type="match status" value="6"/>
</dbReference>
<dbReference type="InterPro" id="IPR002110">
    <property type="entry name" value="Ankyrin_rpt"/>
</dbReference>
<evidence type="ECO:0000256" key="1">
    <source>
        <dbReference type="ARBA" id="ARBA00022737"/>
    </source>
</evidence>
<accession>A0A4Y7SRC8</accession>
<name>A0A4Y7SRC8_COPMI</name>
<keyword evidence="1" id="KW-0677">Repeat</keyword>
<proteinExistence type="predicted"/>
<dbReference type="SUPFAM" id="SSF48403">
    <property type="entry name" value="Ankyrin repeat"/>
    <property type="match status" value="1"/>
</dbReference>
<keyword evidence="5" id="KW-1185">Reference proteome</keyword>
<dbReference type="STRING" id="71717.A0A4Y7SRC8"/>
<dbReference type="Gene3D" id="1.25.40.20">
    <property type="entry name" value="Ankyrin repeat-containing domain"/>
    <property type="match status" value="2"/>
</dbReference>
<dbReference type="PANTHER" id="PTHR24173:SF74">
    <property type="entry name" value="ANKYRIN REPEAT DOMAIN-CONTAINING PROTEIN 16"/>
    <property type="match status" value="1"/>
</dbReference>
<dbReference type="Proteomes" id="UP000298030">
    <property type="component" value="Unassembled WGS sequence"/>
</dbReference>
<evidence type="ECO:0000256" key="2">
    <source>
        <dbReference type="ARBA" id="ARBA00023043"/>
    </source>
</evidence>
<sequence>MVVKAVSTPQPLPLKTKSEPGGYTPFHVAAMYGRFENFQLLPSSYSGADVLSEGGRTVLHVAVEYHQISFIKRLRDLAYQPRGQQLEPGAFGFDPCALDSEGVTPLMLASHDGKEEVVRMLLSCEGVDGNFRNGRGETVLHYATRYQDPVGNLTFNIGRHGDIEEQDRMAKFLCSIPHIDVNARDNEGNSPFMLACQSGLEGTVEYILDNFDARPPFSHQINNQGQTAMMLVCHAIAEHGHGDAAIKILVASGSDLHAQDSNGITPFLGILKWHSYQEFYPEGRTVKLLTELLSLDRPLWKDRAHNRCSGAR</sequence>
<evidence type="ECO:0000313" key="4">
    <source>
        <dbReference type="EMBL" id="TEB24198.1"/>
    </source>
</evidence>
<protein>
    <submittedName>
        <fullName evidence="4">Ankyrin</fullName>
    </submittedName>
</protein>
<dbReference type="AlphaFoldDB" id="A0A4Y7SRC8"/>
<dbReference type="PROSITE" id="PS50297">
    <property type="entry name" value="ANK_REP_REGION"/>
    <property type="match status" value="1"/>
</dbReference>